<feature type="domain" description="Methyl-accepting transducer" evidence="5">
    <location>
        <begin position="404"/>
        <end position="633"/>
    </location>
</feature>
<dbReference type="SUPFAM" id="SSF158472">
    <property type="entry name" value="HAMP domain-like"/>
    <property type="match status" value="1"/>
</dbReference>
<dbReference type="InterPro" id="IPR003660">
    <property type="entry name" value="HAMP_dom"/>
</dbReference>
<sequence>MLKDMEVGKKLALGFGIVGLLIIMMAVYSIFGLVQIDQGIKKVVEDRMPKTIWANEISENTNVVARALRNMLLWNDPSKVTEEEKRIVDSTAKIERQLKKLEQTIHSDEGKKVLQKVLAAYNEYNPALAHLRQRIHEGKKAEAIALLFTEMRQKQNAYLQTLSDLVTFQTALMSESGQQAYQLIQRTTFFLILISVICLILACGITLLMTRSITGPLKECVDVAEKVAQGDISFTIEVQRKDEPGLVLVAMKTMTESIRNMLKDATELVEAAKQGMLSTRADAVKHQGDFRKIIEGFNHTLDAMVQPVQEASQVLQEMAQGNLQTAMNGDYQGDHAVIKDALNHTILSIRNYIAEISAVLTAMAGGDLNVAIQSDYRGDFVQIKDSLNRIIDSFNEILGEFYHAADQVASGAKHVSDSSQILSQAATEQASTVQEITASMTEIAAQTKQNAVNANQASELAVAAKGYAIEGDQQMGVMLNSMESINEASGNISKIIKVIDEIAFQTNILALNAAVEAARAGQHGRGFAVVAEEVRNLAARSADAAKETTALIEGSIQKVESGTLIANHTAEALNRIVDGITEAASLIGNIATSSNEQASGITQVDQGISQVAQVTQTNTATAEQCASASEELSSQADLLKSMVQRFKLRKQRNAQRMPGDANSFTKPALEVNGLDCSLRQVAAAVQPFAPQSSAEFGKY</sequence>
<evidence type="ECO:0000256" key="3">
    <source>
        <dbReference type="PROSITE-ProRule" id="PRU00284"/>
    </source>
</evidence>
<dbReference type="InterPro" id="IPR051310">
    <property type="entry name" value="MCP_chemotaxis"/>
</dbReference>
<feature type="domain" description="HAMP" evidence="6">
    <location>
        <begin position="211"/>
        <end position="263"/>
    </location>
</feature>
<proteinExistence type="inferred from homology"/>
<dbReference type="CDD" id="cd06225">
    <property type="entry name" value="HAMP"/>
    <property type="match status" value="1"/>
</dbReference>
<dbReference type="PROSITE" id="PS50111">
    <property type="entry name" value="CHEMOTAXIS_TRANSDUC_2"/>
    <property type="match status" value="1"/>
</dbReference>
<evidence type="ECO:0000259" key="5">
    <source>
        <dbReference type="PROSITE" id="PS50111"/>
    </source>
</evidence>
<dbReference type="RefSeq" id="WP_132014238.1">
    <property type="nucleotide sequence ID" value="NZ_SLUN01000011.1"/>
</dbReference>
<evidence type="ECO:0000259" key="6">
    <source>
        <dbReference type="PROSITE" id="PS50885"/>
    </source>
</evidence>
<dbReference type="InterPro" id="IPR024478">
    <property type="entry name" value="HlyB_4HB_MCP"/>
</dbReference>
<gene>
    <name evidence="7" type="ORF">EDC14_101129</name>
</gene>
<dbReference type="Gene3D" id="1.10.287.950">
    <property type="entry name" value="Methyl-accepting chemotaxis protein"/>
    <property type="match status" value="1"/>
</dbReference>
<dbReference type="OrthoDB" id="9814363at2"/>
<dbReference type="InterPro" id="IPR004089">
    <property type="entry name" value="MCPsignal_dom"/>
</dbReference>
<dbReference type="GO" id="GO:0007165">
    <property type="term" value="P:signal transduction"/>
    <property type="evidence" value="ECO:0007669"/>
    <property type="project" value="UniProtKB-KW"/>
</dbReference>
<feature type="transmembrane region" description="Helical" evidence="4">
    <location>
        <begin position="12"/>
        <end position="34"/>
    </location>
</feature>
<dbReference type="PROSITE" id="PS50885">
    <property type="entry name" value="HAMP"/>
    <property type="match status" value="2"/>
</dbReference>
<evidence type="ECO:0000256" key="4">
    <source>
        <dbReference type="SAM" id="Phobius"/>
    </source>
</evidence>
<evidence type="ECO:0000256" key="2">
    <source>
        <dbReference type="ARBA" id="ARBA00029447"/>
    </source>
</evidence>
<organism evidence="7 8">
    <name type="scientific">Hydrogenispora ethanolica</name>
    <dbReference type="NCBI Taxonomy" id="1082276"/>
    <lineage>
        <taxon>Bacteria</taxon>
        <taxon>Bacillati</taxon>
        <taxon>Bacillota</taxon>
        <taxon>Hydrogenispora</taxon>
    </lineage>
</organism>
<name>A0A4R1RTN9_HYDET</name>
<dbReference type="Pfam" id="PF00015">
    <property type="entry name" value="MCPsignal"/>
    <property type="match status" value="1"/>
</dbReference>
<keyword evidence="4" id="KW-0472">Membrane</keyword>
<dbReference type="AlphaFoldDB" id="A0A4R1RTN9"/>
<dbReference type="SUPFAM" id="SSF58104">
    <property type="entry name" value="Methyl-accepting chemotaxis protein (MCP) signaling domain"/>
    <property type="match status" value="2"/>
</dbReference>
<keyword evidence="3" id="KW-0807">Transducer</keyword>
<feature type="transmembrane region" description="Helical" evidence="4">
    <location>
        <begin position="189"/>
        <end position="209"/>
    </location>
</feature>
<keyword evidence="1" id="KW-0488">Methylation</keyword>
<feature type="domain" description="HAMP" evidence="6">
    <location>
        <begin position="347"/>
        <end position="399"/>
    </location>
</feature>
<dbReference type="GO" id="GO:0005886">
    <property type="term" value="C:plasma membrane"/>
    <property type="evidence" value="ECO:0007669"/>
    <property type="project" value="TreeGrafter"/>
</dbReference>
<dbReference type="Pfam" id="PF00672">
    <property type="entry name" value="HAMP"/>
    <property type="match status" value="1"/>
</dbReference>
<comment type="caution">
    <text evidence="7">The sequence shown here is derived from an EMBL/GenBank/DDBJ whole genome shotgun (WGS) entry which is preliminary data.</text>
</comment>
<keyword evidence="4" id="KW-0812">Transmembrane</keyword>
<dbReference type="Proteomes" id="UP000295008">
    <property type="component" value="Unassembled WGS sequence"/>
</dbReference>
<dbReference type="GO" id="GO:0004888">
    <property type="term" value="F:transmembrane signaling receptor activity"/>
    <property type="evidence" value="ECO:0007669"/>
    <property type="project" value="TreeGrafter"/>
</dbReference>
<dbReference type="Gene3D" id="1.20.1440.210">
    <property type="match status" value="1"/>
</dbReference>
<keyword evidence="8" id="KW-1185">Reference proteome</keyword>
<dbReference type="CDD" id="cd19411">
    <property type="entry name" value="MCP2201-like_sensor"/>
    <property type="match status" value="1"/>
</dbReference>
<dbReference type="Pfam" id="PF12729">
    <property type="entry name" value="4HB_MCP_1"/>
    <property type="match status" value="1"/>
</dbReference>
<dbReference type="SMART" id="SM00283">
    <property type="entry name" value="MA"/>
    <property type="match status" value="1"/>
</dbReference>
<dbReference type="Pfam" id="PF18947">
    <property type="entry name" value="HAMP_2"/>
    <property type="match status" value="2"/>
</dbReference>
<comment type="similarity">
    <text evidence="2">Belongs to the methyl-accepting chemotaxis (MCP) protein family.</text>
</comment>
<dbReference type="GO" id="GO:0006935">
    <property type="term" value="P:chemotaxis"/>
    <property type="evidence" value="ECO:0007669"/>
    <property type="project" value="UniProtKB-KW"/>
</dbReference>
<dbReference type="FunFam" id="1.10.287.950:FF:000001">
    <property type="entry name" value="Methyl-accepting chemotaxis sensory transducer"/>
    <property type="match status" value="1"/>
</dbReference>
<accession>A0A4R1RTN9</accession>
<dbReference type="EMBL" id="SLUN01000011">
    <property type="protein sequence ID" value="TCL69908.1"/>
    <property type="molecule type" value="Genomic_DNA"/>
</dbReference>
<evidence type="ECO:0000313" key="8">
    <source>
        <dbReference type="Proteomes" id="UP000295008"/>
    </source>
</evidence>
<evidence type="ECO:0000256" key="1">
    <source>
        <dbReference type="ARBA" id="ARBA00022481"/>
    </source>
</evidence>
<dbReference type="InterPro" id="IPR047347">
    <property type="entry name" value="YvaQ-like_sensor"/>
</dbReference>
<dbReference type="PANTHER" id="PTHR43531">
    <property type="entry name" value="PROTEIN ICFG"/>
    <property type="match status" value="1"/>
</dbReference>
<dbReference type="Gene3D" id="1.20.120.1530">
    <property type="match status" value="1"/>
</dbReference>
<reference evidence="7 8" key="1">
    <citation type="submission" date="2019-03" db="EMBL/GenBank/DDBJ databases">
        <title>Genomic Encyclopedia of Type Strains, Phase IV (KMG-IV): sequencing the most valuable type-strain genomes for metagenomic binning, comparative biology and taxonomic classification.</title>
        <authorList>
            <person name="Goeker M."/>
        </authorList>
    </citation>
    <scope>NUCLEOTIDE SEQUENCE [LARGE SCALE GENOMIC DNA]</scope>
    <source>
        <strain evidence="7 8">LX-B</strain>
    </source>
</reference>
<dbReference type="CDD" id="cd11386">
    <property type="entry name" value="MCP_signal"/>
    <property type="match status" value="1"/>
</dbReference>
<evidence type="ECO:0000313" key="7">
    <source>
        <dbReference type="EMBL" id="TCL69908.1"/>
    </source>
</evidence>
<dbReference type="PANTHER" id="PTHR43531:SF14">
    <property type="entry name" value="METHYL-ACCEPTING CHEMOTAXIS PROTEIN I-RELATED"/>
    <property type="match status" value="1"/>
</dbReference>
<protein>
    <submittedName>
        <fullName evidence="7">Methyl-accepting chemotaxis protein</fullName>
    </submittedName>
</protein>
<keyword evidence="4" id="KW-1133">Transmembrane helix</keyword>
<dbReference type="SMART" id="SM00304">
    <property type="entry name" value="HAMP"/>
    <property type="match status" value="2"/>
</dbReference>